<keyword evidence="8" id="KW-0723">Serine/threonine-protein kinase</keyword>
<dbReference type="Gene3D" id="1.10.238.10">
    <property type="entry name" value="EF-hand"/>
    <property type="match status" value="1"/>
</dbReference>
<dbReference type="PROSITE" id="PS00018">
    <property type="entry name" value="EF_HAND_1"/>
    <property type="match status" value="3"/>
</dbReference>
<comment type="catalytic activity">
    <reaction evidence="24">
        <text>L-threonyl-[protein] + ATP = O-phospho-L-threonyl-[protein] + ADP + H(+)</text>
        <dbReference type="Rhea" id="RHEA:46608"/>
        <dbReference type="Rhea" id="RHEA-COMP:11060"/>
        <dbReference type="Rhea" id="RHEA-COMP:11605"/>
        <dbReference type="ChEBI" id="CHEBI:15378"/>
        <dbReference type="ChEBI" id="CHEBI:30013"/>
        <dbReference type="ChEBI" id="CHEBI:30616"/>
        <dbReference type="ChEBI" id="CHEBI:61977"/>
        <dbReference type="ChEBI" id="CHEBI:456216"/>
        <dbReference type="EC" id="2.7.11.1"/>
    </reaction>
</comment>
<dbReference type="AlphaFoldDB" id="F0W144"/>
<feature type="domain" description="Protein kinase" evidence="30">
    <location>
        <begin position="80"/>
        <end position="337"/>
    </location>
</feature>
<evidence type="ECO:0000256" key="2">
    <source>
        <dbReference type="ARBA" id="ARBA00004230"/>
    </source>
</evidence>
<keyword evidence="10" id="KW-0519">Myristate</keyword>
<name>F0W144_9STRA</name>
<evidence type="ECO:0000256" key="5">
    <source>
        <dbReference type="ARBA" id="ARBA00012513"/>
    </source>
</evidence>
<evidence type="ECO:0000256" key="19">
    <source>
        <dbReference type="ARBA" id="ARBA00023069"/>
    </source>
</evidence>
<feature type="binding site" evidence="28">
    <location>
        <position position="113"/>
    </location>
    <ligand>
        <name>ATP</name>
        <dbReference type="ChEBI" id="CHEBI:30616"/>
    </ligand>
</feature>
<evidence type="ECO:0000256" key="6">
    <source>
        <dbReference type="ARBA" id="ARBA00022475"/>
    </source>
</evidence>
<feature type="compositionally biased region" description="Low complexity" evidence="29">
    <location>
        <begin position="31"/>
        <end position="48"/>
    </location>
</feature>
<dbReference type="InterPro" id="IPR017441">
    <property type="entry name" value="Protein_kinase_ATP_BS"/>
</dbReference>
<comment type="subcellular location">
    <subcellularLocation>
        <location evidence="3">Cell membrane</location>
        <topology evidence="3">Lipid-anchor</topology>
        <orientation evidence="3">Cytoplasmic side</orientation>
    </subcellularLocation>
    <subcellularLocation>
        <location evidence="2">Cell projection</location>
        <location evidence="2">Cilium</location>
        <location evidence="2">Flagellum</location>
    </subcellularLocation>
    <subcellularLocation>
        <location evidence="4">Host cell membrane</location>
        <topology evidence="4">Lipid-anchor</topology>
    </subcellularLocation>
    <subcellularLocation>
        <location evidence="26">Parasitophorous vacuole membrane</location>
        <topology evidence="26">Lipid-anchor</topology>
    </subcellularLocation>
</comment>
<dbReference type="FunFam" id="3.30.200.20:FF:000315">
    <property type="entry name" value="Calcium-dependent protein kinase 3"/>
    <property type="match status" value="1"/>
</dbReference>
<feature type="domain" description="EF-hand" evidence="31">
    <location>
        <begin position="416"/>
        <end position="451"/>
    </location>
</feature>
<evidence type="ECO:0000256" key="10">
    <source>
        <dbReference type="ARBA" id="ARBA00022707"/>
    </source>
</evidence>
<dbReference type="EMBL" id="FR824051">
    <property type="protein sequence ID" value="CCA14768.1"/>
    <property type="molecule type" value="Genomic_DNA"/>
</dbReference>
<sequence>MGNGGSNARPHKQYRYSGARKAKKNAEQGHAPPLYRSSAPSARAPAPAVDTRRTAEKKPTRTVQNRLITGALRDINEFYSIEKTEIGHGSFGTVRVGTDRSTGQTVAIKTILKFQISQPDVMQSEIRILRSLDHPNIIKLYDVCEGPRHLHIITELCTGGELFDRIIARGHFSEADAATLIRKILNAVAHCHDRGICHRDLKPENCLFETNAEDADLKVIDFGLSCMDNSVTGENVMKTRVGSIYYVAPEVLKGRYDKSCDLWSIGVIVYILLCGYPPFYGDTDSDVFEAVISGKFEFDTAEWSAVSDAAKEFIRSLLVVNPTKRLTASDALRHPWLSGEAPLTQIGLSSEILSSLKQFTGHNKLKKAALEVIADQMTENDLAELKQQFMAIDKDGNGVITMAELAEAVGSIGHAVMTEEVLQMLQGIDVDGDGLIDYPEFLAATVRRNVINKQEHLINAFNYFDTRKQGVITKADLVQFTKSEEQAQEILNEIDINGDGKISFDEFLVMMERNGFEDAHDGNHCTEWEF</sequence>
<evidence type="ECO:0000256" key="28">
    <source>
        <dbReference type="PROSITE-ProRule" id="PRU10141"/>
    </source>
</evidence>
<keyword evidence="22" id="KW-0449">Lipoprotein</keyword>
<dbReference type="PROSITE" id="PS00108">
    <property type="entry name" value="PROTEIN_KINASE_ST"/>
    <property type="match status" value="1"/>
</dbReference>
<dbReference type="InterPro" id="IPR000719">
    <property type="entry name" value="Prot_kinase_dom"/>
</dbReference>
<keyword evidence="17" id="KW-0282">Flagellum</keyword>
<dbReference type="EC" id="2.7.11.1" evidence="5"/>
<dbReference type="GO" id="GO:0005509">
    <property type="term" value="F:calcium ion binding"/>
    <property type="evidence" value="ECO:0007669"/>
    <property type="project" value="InterPro"/>
</dbReference>
<keyword evidence="6" id="KW-1003">Cell membrane</keyword>
<keyword evidence="20" id="KW-0564">Palmitate</keyword>
<evidence type="ECO:0000259" key="31">
    <source>
        <dbReference type="PROSITE" id="PS50222"/>
    </source>
</evidence>
<dbReference type="InterPro" id="IPR011992">
    <property type="entry name" value="EF-hand-dom_pair"/>
</dbReference>
<comment type="similarity">
    <text evidence="23">Belongs to the protein kinase superfamily. Ser/Thr protein kinase family. CDPK subfamily.</text>
</comment>
<comment type="catalytic activity">
    <reaction evidence="25">
        <text>L-seryl-[protein] + ATP = O-phospho-L-seryl-[protein] + ADP + H(+)</text>
        <dbReference type="Rhea" id="RHEA:17989"/>
        <dbReference type="Rhea" id="RHEA-COMP:9863"/>
        <dbReference type="Rhea" id="RHEA-COMP:11604"/>
        <dbReference type="ChEBI" id="CHEBI:15378"/>
        <dbReference type="ChEBI" id="CHEBI:29999"/>
        <dbReference type="ChEBI" id="CHEBI:30616"/>
        <dbReference type="ChEBI" id="CHEBI:83421"/>
        <dbReference type="ChEBI" id="CHEBI:456216"/>
        <dbReference type="EC" id="2.7.11.1"/>
    </reaction>
</comment>
<dbReference type="Pfam" id="PF13499">
    <property type="entry name" value="EF-hand_7"/>
    <property type="match status" value="2"/>
</dbReference>
<dbReference type="FunFam" id="1.10.510.10:FF:000398">
    <property type="entry name" value="Calcium-dependent protein kinase 1"/>
    <property type="match status" value="1"/>
</dbReference>
<evidence type="ECO:0000313" key="32">
    <source>
        <dbReference type="EMBL" id="CCA14768.1"/>
    </source>
</evidence>
<dbReference type="GO" id="GO:0020002">
    <property type="term" value="C:host cell plasma membrane"/>
    <property type="evidence" value="ECO:0007669"/>
    <property type="project" value="UniProtKB-SubCell"/>
</dbReference>
<dbReference type="PROSITE" id="PS50222">
    <property type="entry name" value="EF_HAND_2"/>
    <property type="match status" value="3"/>
</dbReference>
<dbReference type="FunFam" id="1.10.238.10:FF:000527">
    <property type="entry name" value="Calmodulin-3"/>
    <property type="match status" value="1"/>
</dbReference>
<evidence type="ECO:0000256" key="3">
    <source>
        <dbReference type="ARBA" id="ARBA00004342"/>
    </source>
</evidence>
<evidence type="ECO:0000256" key="27">
    <source>
        <dbReference type="ARBA" id="ARBA00068067"/>
    </source>
</evidence>
<dbReference type="PROSITE" id="PS00107">
    <property type="entry name" value="PROTEIN_KINASE_ATP"/>
    <property type="match status" value="1"/>
</dbReference>
<dbReference type="CDD" id="cd05117">
    <property type="entry name" value="STKc_CAMK"/>
    <property type="match status" value="1"/>
</dbReference>
<dbReference type="HOGENOM" id="CLU_000288_37_4_1"/>
<dbReference type="InterPro" id="IPR050205">
    <property type="entry name" value="CDPK_Ser/Thr_kinases"/>
</dbReference>
<protein>
    <recommendedName>
        <fullName evidence="27">Calcium-dependent protein kinase 1</fullName>
        <ecNumber evidence="5">2.7.11.1</ecNumber>
    </recommendedName>
</protein>
<evidence type="ECO:0000256" key="11">
    <source>
        <dbReference type="ARBA" id="ARBA00022723"/>
    </source>
</evidence>
<feature type="domain" description="EF-hand" evidence="31">
    <location>
        <begin position="380"/>
        <end position="415"/>
    </location>
</feature>
<dbReference type="SMART" id="SM00220">
    <property type="entry name" value="S_TKc"/>
    <property type="match status" value="1"/>
</dbReference>
<proteinExistence type="inferred from homology"/>
<keyword evidence="9" id="KW-0808">Transferase</keyword>
<gene>
    <name evidence="32" type="primary">AlNc14C6G823</name>
    <name evidence="32" type="ORF">ALNC14_009110</name>
</gene>
<evidence type="ECO:0000256" key="15">
    <source>
        <dbReference type="ARBA" id="ARBA00022837"/>
    </source>
</evidence>
<evidence type="ECO:0000256" key="4">
    <source>
        <dbReference type="ARBA" id="ARBA00004425"/>
    </source>
</evidence>
<evidence type="ECO:0000256" key="7">
    <source>
        <dbReference type="ARBA" id="ARBA00022511"/>
    </source>
</evidence>
<evidence type="ECO:0000256" key="21">
    <source>
        <dbReference type="ARBA" id="ARBA00023273"/>
    </source>
</evidence>
<evidence type="ECO:0000256" key="23">
    <source>
        <dbReference type="ARBA" id="ARBA00024334"/>
    </source>
</evidence>
<comment type="cofactor">
    <cofactor evidence="1">
        <name>Mg(2+)</name>
        <dbReference type="ChEBI" id="CHEBI:18420"/>
    </cofactor>
</comment>
<dbReference type="Pfam" id="PF00069">
    <property type="entry name" value="Pkinase"/>
    <property type="match status" value="1"/>
</dbReference>
<dbReference type="Gene3D" id="3.30.200.20">
    <property type="entry name" value="Phosphorylase Kinase, domain 1"/>
    <property type="match status" value="1"/>
</dbReference>
<evidence type="ECO:0000256" key="17">
    <source>
        <dbReference type="ARBA" id="ARBA00022846"/>
    </source>
</evidence>
<evidence type="ECO:0000256" key="22">
    <source>
        <dbReference type="ARBA" id="ARBA00023288"/>
    </source>
</evidence>
<dbReference type="GO" id="GO:0005886">
    <property type="term" value="C:plasma membrane"/>
    <property type="evidence" value="ECO:0007669"/>
    <property type="project" value="UniProtKB-SubCell"/>
</dbReference>
<keyword evidence="16 28" id="KW-0067">ATP-binding</keyword>
<evidence type="ECO:0000256" key="8">
    <source>
        <dbReference type="ARBA" id="ARBA00022527"/>
    </source>
</evidence>
<evidence type="ECO:0000256" key="18">
    <source>
        <dbReference type="ARBA" id="ARBA00022870"/>
    </source>
</evidence>
<keyword evidence="11" id="KW-0479">Metal-binding</keyword>
<reference evidence="32" key="1">
    <citation type="journal article" date="2011" name="PLoS Biol.">
        <title>Gene gain and loss during evolution of obligate parasitism in the white rust pathogen of Arabidopsis thaliana.</title>
        <authorList>
            <person name="Kemen E."/>
            <person name="Gardiner A."/>
            <person name="Schultz-Larsen T."/>
            <person name="Kemen A.C."/>
            <person name="Balmuth A.L."/>
            <person name="Robert-Seilaniantz A."/>
            <person name="Bailey K."/>
            <person name="Holub E."/>
            <person name="Studholme D.J."/>
            <person name="Maclean D."/>
            <person name="Jones J.D."/>
        </authorList>
    </citation>
    <scope>NUCLEOTIDE SEQUENCE</scope>
</reference>
<dbReference type="GO" id="GO:0004674">
    <property type="term" value="F:protein serine/threonine kinase activity"/>
    <property type="evidence" value="ECO:0007669"/>
    <property type="project" value="UniProtKB-KW"/>
</dbReference>
<feature type="compositionally biased region" description="Basic residues" evidence="29">
    <location>
        <begin position="9"/>
        <end position="23"/>
    </location>
</feature>
<dbReference type="GO" id="GO:0020005">
    <property type="term" value="C:symbiont-containing vacuole membrane"/>
    <property type="evidence" value="ECO:0007669"/>
    <property type="project" value="UniProtKB-SubCell"/>
</dbReference>
<dbReference type="InterPro" id="IPR011009">
    <property type="entry name" value="Kinase-like_dom_sf"/>
</dbReference>
<dbReference type="InterPro" id="IPR008271">
    <property type="entry name" value="Ser/Thr_kinase_AS"/>
</dbReference>
<dbReference type="InterPro" id="IPR018247">
    <property type="entry name" value="EF_Hand_1_Ca_BS"/>
</dbReference>
<feature type="domain" description="EF-hand" evidence="31">
    <location>
        <begin position="482"/>
        <end position="517"/>
    </location>
</feature>
<dbReference type="SUPFAM" id="SSF47473">
    <property type="entry name" value="EF-hand"/>
    <property type="match status" value="1"/>
</dbReference>
<dbReference type="SUPFAM" id="SSF56112">
    <property type="entry name" value="Protein kinase-like (PK-like)"/>
    <property type="match status" value="1"/>
</dbReference>
<keyword evidence="15" id="KW-0106">Calcium</keyword>
<keyword evidence="19" id="KW-0969">Cilium</keyword>
<organism evidence="32">
    <name type="scientific">Albugo laibachii Nc14</name>
    <dbReference type="NCBI Taxonomy" id="890382"/>
    <lineage>
        <taxon>Eukaryota</taxon>
        <taxon>Sar</taxon>
        <taxon>Stramenopiles</taxon>
        <taxon>Oomycota</taxon>
        <taxon>Peronosporomycetes</taxon>
        <taxon>Albuginales</taxon>
        <taxon>Albuginaceae</taxon>
        <taxon>Albugo</taxon>
    </lineage>
</organism>
<evidence type="ECO:0000256" key="14">
    <source>
        <dbReference type="ARBA" id="ARBA00022777"/>
    </source>
</evidence>
<dbReference type="Gene3D" id="1.10.510.10">
    <property type="entry name" value="Transferase(Phosphotransferase) domain 1"/>
    <property type="match status" value="1"/>
</dbReference>
<keyword evidence="14" id="KW-0418">Kinase</keyword>
<keyword evidence="21" id="KW-0966">Cell projection</keyword>
<dbReference type="SMART" id="SM00054">
    <property type="entry name" value="EFh"/>
    <property type="match status" value="4"/>
</dbReference>
<evidence type="ECO:0000256" key="26">
    <source>
        <dbReference type="ARBA" id="ARBA00060437"/>
    </source>
</evidence>
<evidence type="ECO:0000256" key="1">
    <source>
        <dbReference type="ARBA" id="ARBA00001946"/>
    </source>
</evidence>
<evidence type="ECO:0000256" key="16">
    <source>
        <dbReference type="ARBA" id="ARBA00022840"/>
    </source>
</evidence>
<dbReference type="GO" id="GO:0031514">
    <property type="term" value="C:motile cilium"/>
    <property type="evidence" value="ECO:0007669"/>
    <property type="project" value="UniProtKB-SubCell"/>
</dbReference>
<evidence type="ECO:0000259" key="30">
    <source>
        <dbReference type="PROSITE" id="PS50011"/>
    </source>
</evidence>
<evidence type="ECO:0000256" key="9">
    <source>
        <dbReference type="ARBA" id="ARBA00022679"/>
    </source>
</evidence>
<keyword evidence="7" id="KW-1032">Host cell membrane</keyword>
<reference evidence="32" key="2">
    <citation type="submission" date="2011-02" db="EMBL/GenBank/DDBJ databases">
        <authorList>
            <person name="MacLean D."/>
        </authorList>
    </citation>
    <scope>NUCLEOTIDE SEQUENCE</scope>
</reference>
<feature type="region of interest" description="Disordered" evidence="29">
    <location>
        <begin position="1"/>
        <end position="61"/>
    </location>
</feature>
<dbReference type="PROSITE" id="PS50011">
    <property type="entry name" value="PROTEIN_KINASE_DOM"/>
    <property type="match status" value="1"/>
</dbReference>
<dbReference type="InterPro" id="IPR002048">
    <property type="entry name" value="EF_hand_dom"/>
</dbReference>
<feature type="compositionally biased region" description="Basic and acidic residues" evidence="29">
    <location>
        <begin position="50"/>
        <end position="59"/>
    </location>
</feature>
<evidence type="ECO:0000256" key="12">
    <source>
        <dbReference type="ARBA" id="ARBA00022737"/>
    </source>
</evidence>
<keyword evidence="18" id="KW-1043">Host membrane</keyword>
<dbReference type="GO" id="GO:0005524">
    <property type="term" value="F:ATP binding"/>
    <property type="evidence" value="ECO:0007669"/>
    <property type="project" value="UniProtKB-UniRule"/>
</dbReference>
<keyword evidence="12" id="KW-0677">Repeat</keyword>
<keyword evidence="13 28" id="KW-0547">Nucleotide-binding</keyword>
<evidence type="ECO:0000256" key="24">
    <source>
        <dbReference type="ARBA" id="ARBA00047899"/>
    </source>
</evidence>
<evidence type="ECO:0000256" key="29">
    <source>
        <dbReference type="SAM" id="MobiDB-lite"/>
    </source>
</evidence>
<accession>F0W144</accession>
<evidence type="ECO:0000256" key="20">
    <source>
        <dbReference type="ARBA" id="ARBA00023139"/>
    </source>
</evidence>
<keyword evidence="18" id="KW-0472">Membrane</keyword>
<evidence type="ECO:0000256" key="13">
    <source>
        <dbReference type="ARBA" id="ARBA00022741"/>
    </source>
</evidence>
<dbReference type="PANTHER" id="PTHR24349">
    <property type="entry name" value="SERINE/THREONINE-PROTEIN KINASE"/>
    <property type="match status" value="1"/>
</dbReference>
<evidence type="ECO:0000256" key="25">
    <source>
        <dbReference type="ARBA" id="ARBA00048679"/>
    </source>
</evidence>